<dbReference type="CDD" id="cd00167">
    <property type="entry name" value="SANT"/>
    <property type="match status" value="1"/>
</dbReference>
<keyword evidence="2" id="KW-0804">Transcription</keyword>
<reference evidence="7" key="2">
    <citation type="submission" date="2022-01" db="EMBL/GenBank/DDBJ databases">
        <authorList>
            <person name="Hirooka S."/>
            <person name="Miyagishima S.Y."/>
        </authorList>
    </citation>
    <scope>NUCLEOTIDE SEQUENCE</scope>
    <source>
        <strain evidence="7">NBRC 102759</strain>
    </source>
</reference>
<organism evidence="7 8">
    <name type="scientific">Galdieria partita</name>
    <dbReference type="NCBI Taxonomy" id="83374"/>
    <lineage>
        <taxon>Eukaryota</taxon>
        <taxon>Rhodophyta</taxon>
        <taxon>Bangiophyceae</taxon>
        <taxon>Galdieriales</taxon>
        <taxon>Galdieriaceae</taxon>
        <taxon>Galdieria</taxon>
    </lineage>
</organism>
<dbReference type="PROSITE" id="PS51294">
    <property type="entry name" value="HTH_MYB"/>
    <property type="match status" value="1"/>
</dbReference>
<protein>
    <submittedName>
        <fullName evidence="7">Uncharacterized protein</fullName>
    </submittedName>
</protein>
<evidence type="ECO:0000313" key="7">
    <source>
        <dbReference type="EMBL" id="GJQ13800.1"/>
    </source>
</evidence>
<evidence type="ECO:0000259" key="6">
    <source>
        <dbReference type="PROSITE" id="PS51294"/>
    </source>
</evidence>
<evidence type="ECO:0000256" key="3">
    <source>
        <dbReference type="ARBA" id="ARBA00023242"/>
    </source>
</evidence>
<dbReference type="SMART" id="SM00717">
    <property type="entry name" value="SANT"/>
    <property type="match status" value="1"/>
</dbReference>
<dbReference type="Gene3D" id="1.10.10.60">
    <property type="entry name" value="Homeodomain-like"/>
    <property type="match status" value="1"/>
</dbReference>
<sequence length="293" mass="33700">MSRYWTVEEHERFLEARKIYGRKDTKSIAEYVGTRTVTQVRTHTQKYERRLELARRTGGPGFRVRSKRKMEYEWKSKGPKKITVRTEQDSSVSSTSSNVSVTKNNREAPRCHMDTQSPYSIQQTHIYSDYNLSDAYSVKLQDTELYSDDYMGFPSKSGEAVNIEPTDTCTRSWNDSVKSDCPYNANLHSLYSNLPFWQNVIAKSSWGLHRAEISSQSWGLEREEGCIESFNNVDSDDGLCKEDNVLDVDNIESTEDLETALMEYFQRKPIFTSLNETGTCKLLGSSTPCSFRI</sequence>
<evidence type="ECO:0000313" key="8">
    <source>
        <dbReference type="Proteomes" id="UP001061958"/>
    </source>
</evidence>
<dbReference type="InterPro" id="IPR017930">
    <property type="entry name" value="Myb_dom"/>
</dbReference>
<feature type="domain" description="SANT" evidence="5">
    <location>
        <begin position="1"/>
        <end position="43"/>
    </location>
</feature>
<reference evidence="7" key="1">
    <citation type="journal article" date="2022" name="Proc. Natl. Acad. Sci. U.S.A.">
        <title>Life cycle and functional genomics of the unicellular red alga Galdieria for elucidating algal and plant evolution and industrial use.</title>
        <authorList>
            <person name="Hirooka S."/>
            <person name="Itabashi T."/>
            <person name="Ichinose T.M."/>
            <person name="Onuma R."/>
            <person name="Fujiwara T."/>
            <person name="Yamashita S."/>
            <person name="Jong L.W."/>
            <person name="Tomita R."/>
            <person name="Iwane A.H."/>
            <person name="Miyagishima S.Y."/>
        </authorList>
    </citation>
    <scope>NUCLEOTIDE SEQUENCE</scope>
    <source>
        <strain evidence="7">NBRC 102759</strain>
    </source>
</reference>
<dbReference type="SUPFAM" id="SSF46689">
    <property type="entry name" value="Homeodomain-like"/>
    <property type="match status" value="1"/>
</dbReference>
<dbReference type="PROSITE" id="PS51293">
    <property type="entry name" value="SANT"/>
    <property type="match status" value="1"/>
</dbReference>
<name>A0A9C7Q0G0_9RHOD</name>
<feature type="domain" description="HTH myb-type" evidence="6">
    <location>
        <begin position="1"/>
        <end position="52"/>
    </location>
</feature>
<dbReference type="GO" id="GO:0003677">
    <property type="term" value="F:DNA binding"/>
    <property type="evidence" value="ECO:0007669"/>
    <property type="project" value="InterPro"/>
</dbReference>
<dbReference type="PANTHER" id="PTHR44042:SF67">
    <property type="entry name" value="MYB-LIKE PROTEIN I"/>
    <property type="match status" value="1"/>
</dbReference>
<gene>
    <name evidence="7" type="ORF">GpartN1_g5591.t1</name>
</gene>
<dbReference type="Proteomes" id="UP001061958">
    <property type="component" value="Unassembled WGS sequence"/>
</dbReference>
<dbReference type="AlphaFoldDB" id="A0A9C7Q0G0"/>
<dbReference type="EMBL" id="BQMJ01000047">
    <property type="protein sequence ID" value="GJQ13800.1"/>
    <property type="molecule type" value="Genomic_DNA"/>
</dbReference>
<dbReference type="Pfam" id="PF00249">
    <property type="entry name" value="Myb_DNA-binding"/>
    <property type="match status" value="1"/>
</dbReference>
<comment type="caution">
    <text evidence="7">The sequence shown here is derived from an EMBL/GenBank/DDBJ whole genome shotgun (WGS) entry which is preliminary data.</text>
</comment>
<proteinExistence type="predicted"/>
<dbReference type="OrthoDB" id="72460at2759"/>
<dbReference type="NCBIfam" id="TIGR01557">
    <property type="entry name" value="myb_SHAQKYF"/>
    <property type="match status" value="1"/>
</dbReference>
<keyword evidence="8" id="KW-1185">Reference proteome</keyword>
<accession>A0A9C7Q0G0</accession>
<dbReference type="InterPro" id="IPR006447">
    <property type="entry name" value="Myb_dom_plants"/>
</dbReference>
<feature type="compositionally biased region" description="Low complexity" evidence="4">
    <location>
        <begin position="90"/>
        <end position="103"/>
    </location>
</feature>
<keyword evidence="1" id="KW-0805">Transcription regulation</keyword>
<evidence type="ECO:0000256" key="4">
    <source>
        <dbReference type="SAM" id="MobiDB-lite"/>
    </source>
</evidence>
<dbReference type="InterPro" id="IPR017884">
    <property type="entry name" value="SANT_dom"/>
</dbReference>
<keyword evidence="3" id="KW-0539">Nucleus</keyword>
<dbReference type="InterPro" id="IPR001005">
    <property type="entry name" value="SANT/Myb"/>
</dbReference>
<dbReference type="InterPro" id="IPR009057">
    <property type="entry name" value="Homeodomain-like_sf"/>
</dbReference>
<evidence type="ECO:0000259" key="5">
    <source>
        <dbReference type="PROSITE" id="PS51293"/>
    </source>
</evidence>
<feature type="region of interest" description="Disordered" evidence="4">
    <location>
        <begin position="83"/>
        <end position="104"/>
    </location>
</feature>
<dbReference type="PANTHER" id="PTHR44042">
    <property type="entry name" value="DUPLICATED HOMEODOMAIN-LIKE SUPERFAMILY PROTEIN-RELATED"/>
    <property type="match status" value="1"/>
</dbReference>
<evidence type="ECO:0000256" key="2">
    <source>
        <dbReference type="ARBA" id="ARBA00023163"/>
    </source>
</evidence>
<evidence type="ECO:0000256" key="1">
    <source>
        <dbReference type="ARBA" id="ARBA00023015"/>
    </source>
</evidence>